<dbReference type="InterPro" id="IPR013087">
    <property type="entry name" value="Znf_C2H2_type"/>
</dbReference>
<feature type="domain" description="C2H2-type" evidence="6">
    <location>
        <begin position="312"/>
        <end position="340"/>
    </location>
</feature>
<feature type="compositionally biased region" description="Basic and acidic residues" evidence="5">
    <location>
        <begin position="35"/>
        <end position="44"/>
    </location>
</feature>
<sequence length="420" mass="47279">MDSKSKIVNSSKLNGNTSLERSKAKAKTKINFMKNDNKDQDKNTNPESLSSSSSSPSSSIKEESQNSLPKEHFNNNNDSTSNGESNTATKNNSNNNNHLMTNGIPSYLQISKVDLNLKPPIFSTKSIKNEPNSRNISDTNTNENNSNFNYSSTRSTINTLKTPVIESSDINDNILKNGTRNNSGSTVSRNIFNPIMENPNSKYQNDDRIQNNDKHIHKTIVSNHDNSEWRRKAAEVALKSENISDKINVQSDKINLQSDGNKNDKLISTAVNENDKTRNEFVCDYPGCNKNFSRKMNLNSHIQSTHEKRKPFKCETCSKLFARHSDRRRHEEAQHKLKQGTGFICGGVQKNGDNWGCGKSFKRKDGLTAHWKSQKARKKCLKGLINEREIELKLINSKNFTDSIYWTRPNGSASASSKEA</sequence>
<dbReference type="SUPFAM" id="SSF57667">
    <property type="entry name" value="beta-beta-alpha zinc fingers"/>
    <property type="match status" value="1"/>
</dbReference>
<evidence type="ECO:0000256" key="5">
    <source>
        <dbReference type="SAM" id="MobiDB-lite"/>
    </source>
</evidence>
<evidence type="ECO:0000256" key="4">
    <source>
        <dbReference type="PROSITE-ProRule" id="PRU00042"/>
    </source>
</evidence>
<evidence type="ECO:0000313" key="7">
    <source>
        <dbReference type="EMBL" id="GME69125.1"/>
    </source>
</evidence>
<feature type="compositionally biased region" description="Low complexity" evidence="5">
    <location>
        <begin position="47"/>
        <end position="59"/>
    </location>
</feature>
<dbReference type="GO" id="GO:0008270">
    <property type="term" value="F:zinc ion binding"/>
    <property type="evidence" value="ECO:0007669"/>
    <property type="project" value="UniProtKB-KW"/>
</dbReference>
<comment type="caution">
    <text evidence="7">The sequence shown here is derived from an EMBL/GenBank/DDBJ whole genome shotgun (WGS) entry which is preliminary data.</text>
</comment>
<evidence type="ECO:0000256" key="1">
    <source>
        <dbReference type="ARBA" id="ARBA00022723"/>
    </source>
</evidence>
<evidence type="ECO:0000256" key="2">
    <source>
        <dbReference type="ARBA" id="ARBA00022771"/>
    </source>
</evidence>
<reference evidence="7" key="1">
    <citation type="submission" date="2023-04" db="EMBL/GenBank/DDBJ databases">
        <title>Candida boidinii NBRC 10035.</title>
        <authorList>
            <person name="Ichikawa N."/>
            <person name="Sato H."/>
            <person name="Tonouchi N."/>
        </authorList>
    </citation>
    <scope>NUCLEOTIDE SEQUENCE</scope>
    <source>
        <strain evidence="7">NBRC 10035</strain>
    </source>
</reference>
<dbReference type="PROSITE" id="PS50157">
    <property type="entry name" value="ZINC_FINGER_C2H2_2"/>
    <property type="match status" value="2"/>
</dbReference>
<evidence type="ECO:0000259" key="6">
    <source>
        <dbReference type="PROSITE" id="PS50157"/>
    </source>
</evidence>
<keyword evidence="8" id="KW-1185">Reference proteome</keyword>
<feature type="region of interest" description="Disordered" evidence="5">
    <location>
        <begin position="1"/>
        <end position="100"/>
    </location>
</feature>
<keyword evidence="1" id="KW-0479">Metal-binding</keyword>
<dbReference type="PANTHER" id="PTHR23235:SF120">
    <property type="entry name" value="KRUPPEL-LIKE FACTOR 15"/>
    <property type="match status" value="1"/>
</dbReference>
<dbReference type="GO" id="GO:0000978">
    <property type="term" value="F:RNA polymerase II cis-regulatory region sequence-specific DNA binding"/>
    <property type="evidence" value="ECO:0007669"/>
    <property type="project" value="TreeGrafter"/>
</dbReference>
<feature type="region of interest" description="Disordered" evidence="5">
    <location>
        <begin position="123"/>
        <end position="149"/>
    </location>
</feature>
<evidence type="ECO:0000256" key="3">
    <source>
        <dbReference type="ARBA" id="ARBA00022833"/>
    </source>
</evidence>
<gene>
    <name evidence="7" type="ORF">Cboi02_000209300</name>
</gene>
<feature type="compositionally biased region" description="Polar residues" evidence="5">
    <location>
        <begin position="123"/>
        <end position="134"/>
    </location>
</feature>
<feature type="compositionally biased region" description="Low complexity" evidence="5">
    <location>
        <begin position="135"/>
        <end position="149"/>
    </location>
</feature>
<name>A0A9W6T195_CANBO</name>
<feature type="compositionally biased region" description="Low complexity" evidence="5">
    <location>
        <begin position="86"/>
        <end position="100"/>
    </location>
</feature>
<protein>
    <submittedName>
        <fullName evidence="7">Unnamed protein product</fullName>
    </submittedName>
</protein>
<dbReference type="PANTHER" id="PTHR23235">
    <property type="entry name" value="KRUEPPEL-LIKE TRANSCRIPTION FACTOR"/>
    <property type="match status" value="1"/>
</dbReference>
<dbReference type="Gene3D" id="3.30.160.60">
    <property type="entry name" value="Classic Zinc Finger"/>
    <property type="match status" value="2"/>
</dbReference>
<dbReference type="PROSITE" id="PS00028">
    <property type="entry name" value="ZINC_FINGER_C2H2_1"/>
    <property type="match status" value="2"/>
</dbReference>
<dbReference type="GO" id="GO:0000981">
    <property type="term" value="F:DNA-binding transcription factor activity, RNA polymerase II-specific"/>
    <property type="evidence" value="ECO:0007669"/>
    <property type="project" value="TreeGrafter"/>
</dbReference>
<keyword evidence="3" id="KW-0862">Zinc</keyword>
<dbReference type="InterPro" id="IPR036236">
    <property type="entry name" value="Znf_C2H2_sf"/>
</dbReference>
<feature type="compositionally biased region" description="Basic and acidic residues" evidence="5">
    <location>
        <begin position="60"/>
        <end position="73"/>
    </location>
</feature>
<feature type="compositionally biased region" description="Polar residues" evidence="5">
    <location>
        <begin position="74"/>
        <end position="85"/>
    </location>
</feature>
<dbReference type="SMART" id="SM00355">
    <property type="entry name" value="ZnF_C2H2"/>
    <property type="match status" value="2"/>
</dbReference>
<dbReference type="EMBL" id="BSXN01000585">
    <property type="protein sequence ID" value="GME69125.1"/>
    <property type="molecule type" value="Genomic_DNA"/>
</dbReference>
<dbReference type="Proteomes" id="UP001165120">
    <property type="component" value="Unassembled WGS sequence"/>
</dbReference>
<feature type="compositionally biased region" description="Polar residues" evidence="5">
    <location>
        <begin position="1"/>
        <end position="19"/>
    </location>
</feature>
<proteinExistence type="predicted"/>
<evidence type="ECO:0000313" key="8">
    <source>
        <dbReference type="Proteomes" id="UP001165120"/>
    </source>
</evidence>
<dbReference type="AlphaFoldDB" id="A0A9W6T195"/>
<accession>A0A9W6T195</accession>
<keyword evidence="2 4" id="KW-0863">Zinc-finger</keyword>
<dbReference type="Pfam" id="PF00096">
    <property type="entry name" value="zf-C2H2"/>
    <property type="match status" value="2"/>
</dbReference>
<feature type="domain" description="C2H2-type" evidence="6">
    <location>
        <begin position="281"/>
        <end position="311"/>
    </location>
</feature>
<organism evidence="7 8">
    <name type="scientific">Candida boidinii</name>
    <name type="common">Yeast</name>
    <dbReference type="NCBI Taxonomy" id="5477"/>
    <lineage>
        <taxon>Eukaryota</taxon>
        <taxon>Fungi</taxon>
        <taxon>Dikarya</taxon>
        <taxon>Ascomycota</taxon>
        <taxon>Saccharomycotina</taxon>
        <taxon>Pichiomycetes</taxon>
        <taxon>Pichiales</taxon>
        <taxon>Pichiaceae</taxon>
        <taxon>Ogataea</taxon>
        <taxon>Ogataea/Candida clade</taxon>
    </lineage>
</organism>